<dbReference type="SUPFAM" id="SSF56112">
    <property type="entry name" value="Protein kinase-like (PK-like)"/>
    <property type="match status" value="1"/>
</dbReference>
<organism evidence="1 2">
    <name type="scientific">Ambispora leptoticha</name>
    <dbReference type="NCBI Taxonomy" id="144679"/>
    <lineage>
        <taxon>Eukaryota</taxon>
        <taxon>Fungi</taxon>
        <taxon>Fungi incertae sedis</taxon>
        <taxon>Mucoromycota</taxon>
        <taxon>Glomeromycotina</taxon>
        <taxon>Glomeromycetes</taxon>
        <taxon>Archaeosporales</taxon>
        <taxon>Ambisporaceae</taxon>
        <taxon>Ambispora</taxon>
    </lineage>
</organism>
<reference evidence="1" key="1">
    <citation type="submission" date="2021-06" db="EMBL/GenBank/DDBJ databases">
        <authorList>
            <person name="Kallberg Y."/>
            <person name="Tangrot J."/>
            <person name="Rosling A."/>
        </authorList>
    </citation>
    <scope>NUCLEOTIDE SEQUENCE</scope>
    <source>
        <strain evidence="1">FL130A</strain>
    </source>
</reference>
<protein>
    <submittedName>
        <fullName evidence="1">2241_t:CDS:1</fullName>
    </submittedName>
</protein>
<gene>
    <name evidence="1" type="ORF">ALEPTO_LOCUS14052</name>
</gene>
<evidence type="ECO:0000313" key="2">
    <source>
        <dbReference type="Proteomes" id="UP000789508"/>
    </source>
</evidence>
<dbReference type="Gene3D" id="1.10.510.10">
    <property type="entry name" value="Transferase(Phosphotransferase) domain 1"/>
    <property type="match status" value="1"/>
</dbReference>
<evidence type="ECO:0000313" key="1">
    <source>
        <dbReference type="EMBL" id="CAG8769260.1"/>
    </source>
</evidence>
<keyword evidence="2" id="KW-1185">Reference proteome</keyword>
<proteinExistence type="predicted"/>
<name>A0A9N9NT92_9GLOM</name>
<feature type="non-terminal residue" evidence="1">
    <location>
        <position position="1"/>
    </location>
</feature>
<dbReference type="AlphaFoldDB" id="A0A9N9NT92"/>
<dbReference type="EMBL" id="CAJVPS010051316">
    <property type="protein sequence ID" value="CAG8769260.1"/>
    <property type="molecule type" value="Genomic_DNA"/>
</dbReference>
<accession>A0A9N9NT92</accession>
<dbReference type="Proteomes" id="UP000789508">
    <property type="component" value="Unassembled WGS sequence"/>
</dbReference>
<feature type="non-terminal residue" evidence="1">
    <location>
        <position position="55"/>
    </location>
</feature>
<dbReference type="OrthoDB" id="2447167at2759"/>
<comment type="caution">
    <text evidence="1">The sequence shown here is derived from an EMBL/GenBank/DDBJ whole genome shotgun (WGS) entry which is preliminary data.</text>
</comment>
<sequence length="55" mass="6373">RRPKIKRKVPQLLLDLMKKCLDAEPQSRPTAKALVDKLGKFSQDLGYKSTELYKQ</sequence>
<dbReference type="InterPro" id="IPR011009">
    <property type="entry name" value="Kinase-like_dom_sf"/>
</dbReference>